<proteinExistence type="predicted"/>
<name>A0A7C8IK44_9PEZI</name>
<gene>
    <name evidence="1" type="ORF">GQX73_g9995</name>
</gene>
<reference evidence="1 2" key="1">
    <citation type="submission" date="2019-12" db="EMBL/GenBank/DDBJ databases">
        <title>Draft genome sequence of the ascomycete Xylaria multiplex DSM 110363.</title>
        <authorList>
            <person name="Buettner E."/>
            <person name="Kellner H."/>
        </authorList>
    </citation>
    <scope>NUCLEOTIDE SEQUENCE [LARGE SCALE GENOMIC DNA]</scope>
    <source>
        <strain evidence="1 2">DSM 110363</strain>
    </source>
</reference>
<dbReference type="InParanoid" id="A0A7C8IK44"/>
<keyword evidence="2" id="KW-1185">Reference proteome</keyword>
<dbReference type="AlphaFoldDB" id="A0A7C8IK44"/>
<organism evidence="1 2">
    <name type="scientific">Xylaria multiplex</name>
    <dbReference type="NCBI Taxonomy" id="323545"/>
    <lineage>
        <taxon>Eukaryota</taxon>
        <taxon>Fungi</taxon>
        <taxon>Dikarya</taxon>
        <taxon>Ascomycota</taxon>
        <taxon>Pezizomycotina</taxon>
        <taxon>Sordariomycetes</taxon>
        <taxon>Xylariomycetidae</taxon>
        <taxon>Xylariales</taxon>
        <taxon>Xylariaceae</taxon>
        <taxon>Xylaria</taxon>
    </lineage>
</organism>
<comment type="caution">
    <text evidence="1">The sequence shown here is derived from an EMBL/GenBank/DDBJ whole genome shotgun (WGS) entry which is preliminary data.</text>
</comment>
<evidence type="ECO:0000313" key="2">
    <source>
        <dbReference type="Proteomes" id="UP000481858"/>
    </source>
</evidence>
<sequence length="280" mass="30997">MDAFSAAVDASSILFSVDQLIKRATDKQKEQPALLETYGAEVNETKNIVELVQNQDQLQTAGTIATIQRVEKIGKALKEHLMHIIKDRSAVENFTHRLAQESADQRELASIMEQLTGAKQNLILQIQVANVGLMKKMNETLAINTELVTKMNNIVRGSLGQEHSLTIANFLAKLKSHPSGPDGSVQLTDAEYAALETEQIRVTDPEMANASSDVKQRITCKNMSRDQAQRILGPMQEDMWCEMAFTKIEGNVAADKSIQVSSPITMEAFDKLLAMRQNKA</sequence>
<dbReference type="EMBL" id="WUBL01000195">
    <property type="protein sequence ID" value="KAF2963578.1"/>
    <property type="molecule type" value="Genomic_DNA"/>
</dbReference>
<protein>
    <submittedName>
        <fullName evidence="1">Uncharacterized protein</fullName>
    </submittedName>
</protein>
<dbReference type="OrthoDB" id="3559235at2759"/>
<accession>A0A7C8IK44</accession>
<dbReference type="Proteomes" id="UP000481858">
    <property type="component" value="Unassembled WGS sequence"/>
</dbReference>
<evidence type="ECO:0000313" key="1">
    <source>
        <dbReference type="EMBL" id="KAF2963578.1"/>
    </source>
</evidence>